<keyword evidence="2" id="KW-1185">Reference proteome</keyword>
<sequence length="151" mass="17391">MAGEFVAPFGIDTIIALLYKQFLQHIVEGQVKGKPLDLYKLAQDLQAAHTAYRGHTITTQELRQQSENHWSLQERTQKAAARPKYYEMQITLNRRDAFRGEVALEDMQHIDPSFHMTLEQLLSLLFAQFMGMVRTNQKVVLDELIASLSEE</sequence>
<evidence type="ECO:0000313" key="1">
    <source>
        <dbReference type="EMBL" id="TVY07308.1"/>
    </source>
</evidence>
<dbReference type="EMBL" id="VNJI01000039">
    <property type="protein sequence ID" value="TVY07308.1"/>
    <property type="molecule type" value="Genomic_DNA"/>
</dbReference>
<proteinExistence type="predicted"/>
<dbReference type="Proteomes" id="UP000317036">
    <property type="component" value="Unassembled WGS sequence"/>
</dbReference>
<name>A0A559K589_9BACL</name>
<accession>A0A559K589</accession>
<organism evidence="1 2">
    <name type="scientific">Paenibacillus cremeus</name>
    <dbReference type="NCBI Taxonomy" id="2163881"/>
    <lineage>
        <taxon>Bacteria</taxon>
        <taxon>Bacillati</taxon>
        <taxon>Bacillota</taxon>
        <taxon>Bacilli</taxon>
        <taxon>Bacillales</taxon>
        <taxon>Paenibacillaceae</taxon>
        <taxon>Paenibacillus</taxon>
    </lineage>
</organism>
<reference evidence="1 2" key="1">
    <citation type="submission" date="2019-07" db="EMBL/GenBank/DDBJ databases">
        <authorList>
            <person name="Kim J."/>
        </authorList>
    </citation>
    <scope>NUCLEOTIDE SEQUENCE [LARGE SCALE GENOMIC DNA]</scope>
    <source>
        <strain evidence="1 2">JC52</strain>
    </source>
</reference>
<evidence type="ECO:0000313" key="2">
    <source>
        <dbReference type="Proteomes" id="UP000317036"/>
    </source>
</evidence>
<comment type="caution">
    <text evidence="1">The sequence shown here is derived from an EMBL/GenBank/DDBJ whole genome shotgun (WGS) entry which is preliminary data.</text>
</comment>
<dbReference type="AlphaFoldDB" id="A0A559K589"/>
<protein>
    <submittedName>
        <fullName evidence="1">Uncharacterized protein</fullName>
    </submittedName>
</protein>
<gene>
    <name evidence="1" type="ORF">FPZ49_24505</name>
</gene>